<dbReference type="Gene3D" id="1.20.1560.10">
    <property type="entry name" value="ABC transporter type 1, transmembrane domain"/>
    <property type="match status" value="1"/>
</dbReference>
<keyword evidence="3" id="KW-1003">Cell membrane</keyword>
<keyword evidence="15" id="KW-1185">Reference proteome</keyword>
<organism evidence="14 15">
    <name type="scientific">Boudabousia marimammalium</name>
    <dbReference type="NCBI Taxonomy" id="156892"/>
    <lineage>
        <taxon>Bacteria</taxon>
        <taxon>Bacillati</taxon>
        <taxon>Actinomycetota</taxon>
        <taxon>Actinomycetes</taxon>
        <taxon>Actinomycetales</taxon>
        <taxon>Actinomycetaceae</taxon>
        <taxon>Boudabousia</taxon>
    </lineage>
</organism>
<feature type="transmembrane region" description="Helical" evidence="11">
    <location>
        <begin position="12"/>
        <end position="33"/>
    </location>
</feature>
<evidence type="ECO:0000256" key="7">
    <source>
        <dbReference type="ARBA" id="ARBA00022840"/>
    </source>
</evidence>
<reference evidence="15" key="1">
    <citation type="submission" date="2016-11" db="EMBL/GenBank/DDBJ databases">
        <title>Actinomyces gypaetusis sp. nov. isolated from Gypaetus barbatus in Qinghai Tibet Plateau China.</title>
        <authorList>
            <person name="Meng X."/>
        </authorList>
    </citation>
    <scope>NUCLEOTIDE SEQUENCE [LARGE SCALE GENOMIC DNA]</scope>
    <source>
        <strain evidence="15">DSM 15383</strain>
    </source>
</reference>
<keyword evidence="9 11" id="KW-0472">Membrane</keyword>
<evidence type="ECO:0000259" key="12">
    <source>
        <dbReference type="PROSITE" id="PS50893"/>
    </source>
</evidence>
<evidence type="ECO:0000256" key="9">
    <source>
        <dbReference type="ARBA" id="ARBA00023136"/>
    </source>
</evidence>
<evidence type="ECO:0000256" key="5">
    <source>
        <dbReference type="ARBA" id="ARBA00022692"/>
    </source>
</evidence>
<proteinExistence type="inferred from homology"/>
<dbReference type="PANTHER" id="PTHR24221">
    <property type="entry name" value="ATP-BINDING CASSETTE SUB-FAMILY B"/>
    <property type="match status" value="1"/>
</dbReference>
<evidence type="ECO:0000256" key="11">
    <source>
        <dbReference type="SAM" id="Phobius"/>
    </source>
</evidence>
<keyword evidence="8 11" id="KW-1133">Transmembrane helix</keyword>
<evidence type="ECO:0000256" key="8">
    <source>
        <dbReference type="ARBA" id="ARBA00022989"/>
    </source>
</evidence>
<accession>A0A1Q5PSU7</accession>
<gene>
    <name evidence="14" type="ORF">BM477_00140</name>
</gene>
<dbReference type="InterPro" id="IPR027417">
    <property type="entry name" value="P-loop_NTPase"/>
</dbReference>
<comment type="similarity">
    <text evidence="10">Belongs to the ABC transporter superfamily. Siderophore-Fe(3+) uptake transporter (SIUT) (TC 3.A.1.21) family.</text>
</comment>
<dbReference type="GO" id="GO:0140359">
    <property type="term" value="F:ABC-type transporter activity"/>
    <property type="evidence" value="ECO:0007669"/>
    <property type="project" value="InterPro"/>
</dbReference>
<keyword evidence="5 11" id="KW-0812">Transmembrane</keyword>
<feature type="transmembrane region" description="Helical" evidence="11">
    <location>
        <begin position="256"/>
        <end position="273"/>
    </location>
</feature>
<dbReference type="SMART" id="SM00382">
    <property type="entry name" value="AAA"/>
    <property type="match status" value="1"/>
</dbReference>
<feature type="transmembrane region" description="Helical" evidence="11">
    <location>
        <begin position="148"/>
        <end position="167"/>
    </location>
</feature>
<feature type="domain" description="ABC transmembrane type-1" evidence="13">
    <location>
        <begin position="7"/>
        <end position="288"/>
    </location>
</feature>
<dbReference type="InterPro" id="IPR011527">
    <property type="entry name" value="ABC1_TM_dom"/>
</dbReference>
<keyword evidence="2" id="KW-0813">Transport</keyword>
<dbReference type="GO" id="GO:0034040">
    <property type="term" value="F:ATPase-coupled lipid transmembrane transporter activity"/>
    <property type="evidence" value="ECO:0007669"/>
    <property type="project" value="TreeGrafter"/>
</dbReference>
<feature type="transmembrane region" description="Helical" evidence="11">
    <location>
        <begin position="45"/>
        <end position="63"/>
    </location>
</feature>
<feature type="transmembrane region" description="Helical" evidence="11">
    <location>
        <begin position="223"/>
        <end position="250"/>
    </location>
</feature>
<dbReference type="PROSITE" id="PS00211">
    <property type="entry name" value="ABC_TRANSPORTER_1"/>
    <property type="match status" value="1"/>
</dbReference>
<feature type="transmembrane region" description="Helical" evidence="11">
    <location>
        <begin position="125"/>
        <end position="142"/>
    </location>
</feature>
<dbReference type="InterPro" id="IPR017871">
    <property type="entry name" value="ABC_transporter-like_CS"/>
</dbReference>
<evidence type="ECO:0000313" key="14">
    <source>
        <dbReference type="EMBL" id="OKL50661.1"/>
    </source>
</evidence>
<evidence type="ECO:0000313" key="15">
    <source>
        <dbReference type="Proteomes" id="UP000186465"/>
    </source>
</evidence>
<evidence type="ECO:0000256" key="10">
    <source>
        <dbReference type="ARBA" id="ARBA00023455"/>
    </source>
</evidence>
<dbReference type="Proteomes" id="UP000186465">
    <property type="component" value="Unassembled WGS sequence"/>
</dbReference>
<dbReference type="Pfam" id="PF00664">
    <property type="entry name" value="ABC_membrane"/>
    <property type="match status" value="1"/>
</dbReference>
<dbReference type="Gene3D" id="3.40.50.300">
    <property type="entry name" value="P-loop containing nucleotide triphosphate hydrolases"/>
    <property type="match status" value="1"/>
</dbReference>
<dbReference type="InterPro" id="IPR003593">
    <property type="entry name" value="AAA+_ATPase"/>
</dbReference>
<dbReference type="GO" id="GO:0005524">
    <property type="term" value="F:ATP binding"/>
    <property type="evidence" value="ECO:0007669"/>
    <property type="project" value="UniProtKB-KW"/>
</dbReference>
<dbReference type="Pfam" id="PF00005">
    <property type="entry name" value="ABC_tran"/>
    <property type="match status" value="1"/>
</dbReference>
<dbReference type="PROSITE" id="PS50929">
    <property type="entry name" value="ABC_TM1F"/>
    <property type="match status" value="1"/>
</dbReference>
<dbReference type="GO" id="GO:0016887">
    <property type="term" value="F:ATP hydrolysis activity"/>
    <property type="evidence" value="ECO:0007669"/>
    <property type="project" value="InterPro"/>
</dbReference>
<comment type="caution">
    <text evidence="14">The sequence shown here is derived from an EMBL/GenBank/DDBJ whole genome shotgun (WGS) entry which is preliminary data.</text>
</comment>
<evidence type="ECO:0008006" key="16">
    <source>
        <dbReference type="Google" id="ProtNLM"/>
    </source>
</evidence>
<keyword evidence="6" id="KW-0547">Nucleotide-binding</keyword>
<dbReference type="FunFam" id="3.40.50.300:FF:000221">
    <property type="entry name" value="Multidrug ABC transporter ATP-binding protein"/>
    <property type="match status" value="1"/>
</dbReference>
<dbReference type="InterPro" id="IPR036640">
    <property type="entry name" value="ABC1_TM_sf"/>
</dbReference>
<evidence type="ECO:0000256" key="1">
    <source>
        <dbReference type="ARBA" id="ARBA00004429"/>
    </source>
</evidence>
<evidence type="ECO:0000256" key="4">
    <source>
        <dbReference type="ARBA" id="ARBA00022519"/>
    </source>
</evidence>
<evidence type="ECO:0000259" key="13">
    <source>
        <dbReference type="PROSITE" id="PS50929"/>
    </source>
</evidence>
<keyword evidence="7" id="KW-0067">ATP-binding</keyword>
<evidence type="ECO:0000256" key="3">
    <source>
        <dbReference type="ARBA" id="ARBA00022475"/>
    </source>
</evidence>
<dbReference type="GO" id="GO:0005886">
    <property type="term" value="C:plasma membrane"/>
    <property type="evidence" value="ECO:0007669"/>
    <property type="project" value="UniProtKB-SubCell"/>
</dbReference>
<dbReference type="EMBL" id="MPDM01000001">
    <property type="protein sequence ID" value="OKL50661.1"/>
    <property type="molecule type" value="Genomic_DNA"/>
</dbReference>
<dbReference type="PROSITE" id="PS50893">
    <property type="entry name" value="ABC_TRANSPORTER_2"/>
    <property type="match status" value="1"/>
</dbReference>
<dbReference type="SUPFAM" id="SSF90123">
    <property type="entry name" value="ABC transporter transmembrane region"/>
    <property type="match status" value="1"/>
</dbReference>
<feature type="domain" description="ABC transporter" evidence="12">
    <location>
        <begin position="320"/>
        <end position="555"/>
    </location>
</feature>
<protein>
    <recommendedName>
        <fullName evidence="16">ABC transporter</fullName>
    </recommendedName>
</protein>
<keyword evidence="4" id="KW-0997">Cell inner membrane</keyword>
<dbReference type="AlphaFoldDB" id="A0A1Q5PSU7"/>
<sequence length="568" mass="61322">MRIYRKGMVLNSIIGAIDGLSMVLALPAMVSLATGETAWGLNFTWWMIMIALLALANAVLRYLGAMNSYQGALDTLNNVHASIGRKLARLPLGWFEAGRAGGISRLVSDGLMEAAQVDAHLLQNVIRNAVALPVLIAGAWLWQWKLGLAMVIALPFMVALMLLAQHIDRAGKRPKAPANRELADRIVEFARTQPALRAAGKSGHYEPLEAAQAESKRANQRGLWLNVLANLVGGIDTQIVVVVLAIGAAIAASTGALGPVETLVIIGIVIRFFQNVTDLVSFAIGIQSGVPSIKEIVTILGAEELPEPQQSAPLNAPGTIQFENVNFEYLPGKPVLENINFQVPAQSVVAIVGPSGSGKTTIARLIARFWDVTSGTVCVGGVDVRKLKTADLMAQLSMVFQDVYLFDDTLLNNILIGREDATREDAIAAAELAGVGEIARRLPNGWETRVGEGGRSLSGGERQRVSVARALLKQAPIVLLDEATSALDAENEQHVLASVEQLRHRSTLLVIAHKLDTVRHADQIIVLSADGKIAQRGTHDELVNIDGPYRTFWQRRVEVAGWRLTEER</sequence>
<name>A0A1Q5PSU7_9ACTO</name>
<evidence type="ECO:0000256" key="2">
    <source>
        <dbReference type="ARBA" id="ARBA00022448"/>
    </source>
</evidence>
<evidence type="ECO:0000256" key="6">
    <source>
        <dbReference type="ARBA" id="ARBA00022741"/>
    </source>
</evidence>
<dbReference type="InterPro" id="IPR039421">
    <property type="entry name" value="Type_1_exporter"/>
</dbReference>
<dbReference type="PANTHER" id="PTHR24221:SF397">
    <property type="entry name" value="ABC TRANSPORTER, ATP-BINDING TRANSMEMBRANE PROTEIN"/>
    <property type="match status" value="1"/>
</dbReference>
<comment type="subcellular location">
    <subcellularLocation>
        <location evidence="1">Cell inner membrane</location>
        <topology evidence="1">Multi-pass membrane protein</topology>
    </subcellularLocation>
</comment>
<dbReference type="InterPro" id="IPR003439">
    <property type="entry name" value="ABC_transporter-like_ATP-bd"/>
</dbReference>
<dbReference type="SUPFAM" id="SSF52540">
    <property type="entry name" value="P-loop containing nucleoside triphosphate hydrolases"/>
    <property type="match status" value="1"/>
</dbReference>
<dbReference type="STRING" id="156892.BM477_00140"/>